<dbReference type="RefSeq" id="WP_076400204.1">
    <property type="nucleotide sequence ID" value="NZ_FTOA01000003.1"/>
</dbReference>
<proteinExistence type="inferred from homology"/>
<dbReference type="STRING" id="80876.SAMN05421779_103494"/>
<organism evidence="5 6">
    <name type="scientific">Insolitispirillum peregrinum</name>
    <dbReference type="NCBI Taxonomy" id="80876"/>
    <lineage>
        <taxon>Bacteria</taxon>
        <taxon>Pseudomonadati</taxon>
        <taxon>Pseudomonadota</taxon>
        <taxon>Alphaproteobacteria</taxon>
        <taxon>Rhodospirillales</taxon>
        <taxon>Novispirillaceae</taxon>
        <taxon>Insolitispirillum</taxon>
    </lineage>
</organism>
<sequence>MRKAALNTAYLLAQQDERVVFIGSDLGAGTLAGMKETLPERFFMEGIAEQNLVGMAAGMAMEGLVPFVNTIATFLTRRCFEQIAVDLCLQNLPVRLIANGGGVVYAPLGSTHLALEDIGILRALPNITILAPSDAKEMIAAVKATASVPGPVYIRLGKGGDPVIFGADETFAIGKASLKKAFAGTSDARRRVGIISTGVMTHRCLQTVAALTGQGLDVAVLHLATLKPLDEQAIRDLAAGSDLLVTVEEHCPHGGLHSAVLETLHAPTAGPLMPVGPVLRLSLPDAFPTAYGSQEQLLELAGLDPDGITRSILAAAG</sequence>
<evidence type="ECO:0000256" key="3">
    <source>
        <dbReference type="ARBA" id="ARBA00023052"/>
    </source>
</evidence>
<dbReference type="OrthoDB" id="8732661at2"/>
<dbReference type="FunFam" id="3.40.50.970:FF:000129">
    <property type="entry name" value="Transketolase"/>
    <property type="match status" value="1"/>
</dbReference>
<dbReference type="Gene3D" id="3.40.50.970">
    <property type="match status" value="1"/>
</dbReference>
<dbReference type="PANTHER" id="PTHR43825">
    <property type="entry name" value="PYRUVATE DEHYDROGENASE E1 COMPONENT"/>
    <property type="match status" value="1"/>
</dbReference>
<protein>
    <submittedName>
        <fullName evidence="5">Transketolase subunit B</fullName>
    </submittedName>
</protein>
<reference evidence="5 6" key="1">
    <citation type="submission" date="2017-01" db="EMBL/GenBank/DDBJ databases">
        <authorList>
            <person name="Mah S.A."/>
            <person name="Swanson W.J."/>
            <person name="Moy G.W."/>
            <person name="Vacquier V.D."/>
        </authorList>
    </citation>
    <scope>NUCLEOTIDE SEQUENCE [LARGE SCALE GENOMIC DNA]</scope>
    <source>
        <strain evidence="5 6">DSM 11589</strain>
    </source>
</reference>
<name>A0A1N7LQF4_9PROT</name>
<dbReference type="PANTHER" id="PTHR43825:SF5">
    <property type="entry name" value="HYPOTHETICAL TRANSKETOLASE FAMILY PROTEIN"/>
    <property type="match status" value="1"/>
</dbReference>
<dbReference type="AlphaFoldDB" id="A0A1N7LQF4"/>
<keyword evidence="3" id="KW-0786">Thiamine pyrophosphate</keyword>
<dbReference type="SMART" id="SM00861">
    <property type="entry name" value="Transket_pyr"/>
    <property type="match status" value="1"/>
</dbReference>
<dbReference type="InterPro" id="IPR005475">
    <property type="entry name" value="Transketolase-like_Pyr-bd"/>
</dbReference>
<dbReference type="InterPro" id="IPR029061">
    <property type="entry name" value="THDP-binding"/>
</dbReference>
<dbReference type="Pfam" id="PF02780">
    <property type="entry name" value="Transketolase_C"/>
    <property type="match status" value="1"/>
</dbReference>
<dbReference type="SUPFAM" id="SSF52922">
    <property type="entry name" value="TK C-terminal domain-like"/>
    <property type="match status" value="1"/>
</dbReference>
<feature type="domain" description="Transketolase-like pyrimidine-binding" evidence="4">
    <location>
        <begin position="1"/>
        <end position="163"/>
    </location>
</feature>
<gene>
    <name evidence="5" type="ORF">SAMN05421779_103494</name>
</gene>
<evidence type="ECO:0000259" key="4">
    <source>
        <dbReference type="SMART" id="SM00861"/>
    </source>
</evidence>
<keyword evidence="6" id="KW-1185">Reference proteome</keyword>
<dbReference type="InterPro" id="IPR051157">
    <property type="entry name" value="PDH/Transketolase"/>
</dbReference>
<dbReference type="SUPFAM" id="SSF52518">
    <property type="entry name" value="Thiamin diphosphate-binding fold (THDP-binding)"/>
    <property type="match status" value="1"/>
</dbReference>
<dbReference type="CDD" id="cd07033">
    <property type="entry name" value="TPP_PYR_DXS_TK_like"/>
    <property type="match status" value="1"/>
</dbReference>
<dbReference type="Gene3D" id="3.40.50.920">
    <property type="match status" value="1"/>
</dbReference>
<dbReference type="Pfam" id="PF02779">
    <property type="entry name" value="Transket_pyr"/>
    <property type="match status" value="1"/>
</dbReference>
<dbReference type="InterPro" id="IPR009014">
    <property type="entry name" value="Transketo_C/PFOR_II"/>
</dbReference>
<accession>A0A1N7LQF4</accession>
<dbReference type="InterPro" id="IPR033248">
    <property type="entry name" value="Transketolase_C"/>
</dbReference>
<evidence type="ECO:0000313" key="5">
    <source>
        <dbReference type="EMBL" id="SIS76070.1"/>
    </source>
</evidence>
<dbReference type="EMBL" id="FTOA01000003">
    <property type="protein sequence ID" value="SIS76070.1"/>
    <property type="molecule type" value="Genomic_DNA"/>
</dbReference>
<comment type="cofactor">
    <cofactor evidence="1">
        <name>thiamine diphosphate</name>
        <dbReference type="ChEBI" id="CHEBI:58937"/>
    </cofactor>
</comment>
<dbReference type="Proteomes" id="UP000185678">
    <property type="component" value="Unassembled WGS sequence"/>
</dbReference>
<evidence type="ECO:0000256" key="1">
    <source>
        <dbReference type="ARBA" id="ARBA00001964"/>
    </source>
</evidence>
<evidence type="ECO:0000256" key="2">
    <source>
        <dbReference type="ARBA" id="ARBA00007131"/>
    </source>
</evidence>
<comment type="similarity">
    <text evidence="2">Belongs to the transketolase family.</text>
</comment>
<evidence type="ECO:0000313" key="6">
    <source>
        <dbReference type="Proteomes" id="UP000185678"/>
    </source>
</evidence>